<organism evidence="2 3">
    <name type="scientific">Sporosarcina koreensis</name>
    <dbReference type="NCBI Taxonomy" id="334735"/>
    <lineage>
        <taxon>Bacteria</taxon>
        <taxon>Bacillati</taxon>
        <taxon>Bacillota</taxon>
        <taxon>Bacilli</taxon>
        <taxon>Bacillales</taxon>
        <taxon>Caryophanaceae</taxon>
        <taxon>Sporosarcina</taxon>
    </lineage>
</organism>
<proteinExistence type="predicted"/>
<sequence>MRKVKNALLILLIGTVCVLSYYNLNYQKQLKENARMINKTLEENSSLEEQLNTVINDLQLAEAEAKDFPIYSYDELQLTGYTGTKEDVIIELMKYSHLIPYKSIADGMEFIQEEAQILSHEWAFMPFSDGLTGGYLLLKFRVDGHTGHYPSHIEVIDSYVHGEGFKQGR</sequence>
<keyword evidence="3" id="KW-1185">Reference proteome</keyword>
<name>A0ABW0TY08_9BACL</name>
<evidence type="ECO:0000256" key="1">
    <source>
        <dbReference type="SAM" id="Coils"/>
    </source>
</evidence>
<gene>
    <name evidence="2" type="ORF">ACFPTP_10450</name>
</gene>
<reference evidence="3" key="1">
    <citation type="journal article" date="2019" name="Int. J. Syst. Evol. Microbiol.">
        <title>The Global Catalogue of Microorganisms (GCM) 10K type strain sequencing project: providing services to taxonomists for standard genome sequencing and annotation.</title>
        <authorList>
            <consortium name="The Broad Institute Genomics Platform"/>
            <consortium name="The Broad Institute Genome Sequencing Center for Infectious Disease"/>
            <person name="Wu L."/>
            <person name="Ma J."/>
        </authorList>
    </citation>
    <scope>NUCLEOTIDE SEQUENCE [LARGE SCALE GENOMIC DNA]</scope>
    <source>
        <strain evidence="3">KACC 11299</strain>
    </source>
</reference>
<feature type="coiled-coil region" evidence="1">
    <location>
        <begin position="30"/>
        <end position="64"/>
    </location>
</feature>
<protein>
    <submittedName>
        <fullName evidence="2">Uncharacterized protein</fullName>
    </submittedName>
</protein>
<comment type="caution">
    <text evidence="2">The sequence shown here is derived from an EMBL/GenBank/DDBJ whole genome shotgun (WGS) entry which is preliminary data.</text>
</comment>
<accession>A0ABW0TY08</accession>
<dbReference type="RefSeq" id="WP_381444457.1">
    <property type="nucleotide sequence ID" value="NZ_JBHSNP010000023.1"/>
</dbReference>
<evidence type="ECO:0000313" key="3">
    <source>
        <dbReference type="Proteomes" id="UP001596071"/>
    </source>
</evidence>
<dbReference type="Proteomes" id="UP001596071">
    <property type="component" value="Unassembled WGS sequence"/>
</dbReference>
<evidence type="ECO:0000313" key="2">
    <source>
        <dbReference type="EMBL" id="MFC5603637.1"/>
    </source>
</evidence>
<dbReference type="EMBL" id="JBHSNP010000023">
    <property type="protein sequence ID" value="MFC5603637.1"/>
    <property type="molecule type" value="Genomic_DNA"/>
</dbReference>
<keyword evidence="1" id="KW-0175">Coiled coil</keyword>